<evidence type="ECO:0000313" key="2">
    <source>
        <dbReference type="Proteomes" id="UP001454036"/>
    </source>
</evidence>
<dbReference type="EMBL" id="BAABME010010960">
    <property type="protein sequence ID" value="GAA0183026.1"/>
    <property type="molecule type" value="Genomic_DNA"/>
</dbReference>
<proteinExistence type="predicted"/>
<sequence length="89" mass="10334">MHKLGGEEDFKETQQTHEAIQFFDDPEMIKNQNTCVVVGGVKENECEKLNIDEETTVVEHDQRWREGFIGCRGGRREMLEVSVAAYFIR</sequence>
<accession>A0AAV3RTQ3</accession>
<reference evidence="1 2" key="1">
    <citation type="submission" date="2024-01" db="EMBL/GenBank/DDBJ databases">
        <title>The complete chloroplast genome sequence of Lithospermum erythrorhizon: insights into the phylogenetic relationship among Boraginaceae species and the maternal lineages of purple gromwells.</title>
        <authorList>
            <person name="Okada T."/>
            <person name="Watanabe K."/>
        </authorList>
    </citation>
    <scope>NUCLEOTIDE SEQUENCE [LARGE SCALE GENOMIC DNA]</scope>
</reference>
<organism evidence="1 2">
    <name type="scientific">Lithospermum erythrorhizon</name>
    <name type="common">Purple gromwell</name>
    <name type="synonym">Lithospermum officinale var. erythrorhizon</name>
    <dbReference type="NCBI Taxonomy" id="34254"/>
    <lineage>
        <taxon>Eukaryota</taxon>
        <taxon>Viridiplantae</taxon>
        <taxon>Streptophyta</taxon>
        <taxon>Embryophyta</taxon>
        <taxon>Tracheophyta</taxon>
        <taxon>Spermatophyta</taxon>
        <taxon>Magnoliopsida</taxon>
        <taxon>eudicotyledons</taxon>
        <taxon>Gunneridae</taxon>
        <taxon>Pentapetalae</taxon>
        <taxon>asterids</taxon>
        <taxon>lamiids</taxon>
        <taxon>Boraginales</taxon>
        <taxon>Boraginaceae</taxon>
        <taxon>Boraginoideae</taxon>
        <taxon>Lithospermeae</taxon>
        <taxon>Lithospermum</taxon>
    </lineage>
</organism>
<name>A0AAV3RTQ3_LITER</name>
<keyword evidence="2" id="KW-1185">Reference proteome</keyword>
<protein>
    <submittedName>
        <fullName evidence="1">Uncharacterized protein</fullName>
    </submittedName>
</protein>
<gene>
    <name evidence="1" type="ORF">LIER_30513</name>
</gene>
<dbReference type="AlphaFoldDB" id="A0AAV3RTQ3"/>
<comment type="caution">
    <text evidence="1">The sequence shown here is derived from an EMBL/GenBank/DDBJ whole genome shotgun (WGS) entry which is preliminary data.</text>
</comment>
<dbReference type="Proteomes" id="UP001454036">
    <property type="component" value="Unassembled WGS sequence"/>
</dbReference>
<evidence type="ECO:0000313" key="1">
    <source>
        <dbReference type="EMBL" id="GAA0183026.1"/>
    </source>
</evidence>